<reference evidence="3 4" key="1">
    <citation type="journal article" date="2019" name="Int. J. Syst. Evol. Microbiol.">
        <title>The Global Catalogue of Microorganisms (GCM) 10K type strain sequencing project: providing services to taxonomists for standard genome sequencing and annotation.</title>
        <authorList>
            <consortium name="The Broad Institute Genomics Platform"/>
            <consortium name="The Broad Institute Genome Sequencing Center for Infectious Disease"/>
            <person name="Wu L."/>
            <person name="Ma J."/>
        </authorList>
    </citation>
    <scope>NUCLEOTIDE SEQUENCE [LARGE SCALE GENOMIC DNA]</scope>
    <source>
        <strain evidence="3 4">JCM 4805</strain>
    </source>
</reference>
<keyword evidence="1" id="KW-0732">Signal</keyword>
<feature type="region of interest" description="Disordered" evidence="2">
    <location>
        <begin position="62"/>
        <end position="88"/>
    </location>
</feature>
<gene>
    <name evidence="3" type="ORF">GCM10010361_35700</name>
</gene>
<organism evidence="3 4">
    <name type="scientific">Streptomyces olivaceiscleroticus</name>
    <dbReference type="NCBI Taxonomy" id="68245"/>
    <lineage>
        <taxon>Bacteria</taxon>
        <taxon>Bacillati</taxon>
        <taxon>Actinomycetota</taxon>
        <taxon>Actinomycetes</taxon>
        <taxon>Kitasatosporales</taxon>
        <taxon>Streptomycetaceae</taxon>
        <taxon>Streptomyces</taxon>
    </lineage>
</organism>
<dbReference type="InterPro" id="IPR013517">
    <property type="entry name" value="FG-GAP"/>
</dbReference>
<evidence type="ECO:0000256" key="2">
    <source>
        <dbReference type="SAM" id="MobiDB-lite"/>
    </source>
</evidence>
<evidence type="ECO:0000313" key="4">
    <source>
        <dbReference type="Proteomes" id="UP001500909"/>
    </source>
</evidence>
<dbReference type="Gene3D" id="2.130.10.130">
    <property type="entry name" value="Integrin alpha, N-terminal"/>
    <property type="match status" value="2"/>
</dbReference>
<evidence type="ECO:0000256" key="1">
    <source>
        <dbReference type="ARBA" id="ARBA00022729"/>
    </source>
</evidence>
<dbReference type="PANTHER" id="PTHR46580:SF2">
    <property type="entry name" value="MAM DOMAIN-CONTAINING PROTEIN"/>
    <property type="match status" value="1"/>
</dbReference>
<keyword evidence="4" id="KW-1185">Reference proteome</keyword>
<dbReference type="Proteomes" id="UP001500909">
    <property type="component" value="Unassembled WGS sequence"/>
</dbReference>
<dbReference type="Pfam" id="PF01839">
    <property type="entry name" value="FG-GAP"/>
    <property type="match status" value="1"/>
</dbReference>
<name>A0ABN1A5Y8_9ACTN</name>
<sequence length="464" mass="46993">MNVRAHDVCPCDHEAPDTGGALGGEVRYRRRAARAAGAGLCCALLAAGCGLLTADGAHVRSAARHTVGPPPRPVPHGKGSDTADDFNGDGHPDLVLDALLNPADSHDDDPGIGIVYGTEHGLDPAVRQLLTPARHAAATKGVVPAVFDAEAACDLDGDGFTDLVVSTDPPYDGQGRPPVPVQILFGSPAGLTARAVKLRIPDRARFGNEWPDRPVCGDFDGDGAQDLAVTASGPRSSFLRGPFTRQGAPKAAGAPLDMPGTVPVSLPIPVDVDRDGADDLLVRSGTTTLAARGRLALGGARGPATAGATLPAGFGTAFGRFDGGTSVDAVVATGDRLAVRYGVGTAAPRTASVAVAGRSVAAADVTGDGRTDLVVSGGSPLPVLLTGSPTGLRTGREPAVQAPDMPARAHSTVVRLADFDHDGRADLVLRTVYGTRDAVTVHRGTATGFAAGPALTFTTAAFSE</sequence>
<dbReference type="PANTHER" id="PTHR46580">
    <property type="entry name" value="SENSOR KINASE-RELATED"/>
    <property type="match status" value="1"/>
</dbReference>
<protein>
    <submittedName>
        <fullName evidence="3">VCBS repeat-containing protein</fullName>
    </submittedName>
</protein>
<accession>A0ABN1A5Y8</accession>
<evidence type="ECO:0000313" key="3">
    <source>
        <dbReference type="EMBL" id="GAA0468361.1"/>
    </source>
</evidence>
<dbReference type="InterPro" id="IPR028994">
    <property type="entry name" value="Integrin_alpha_N"/>
</dbReference>
<proteinExistence type="predicted"/>
<dbReference type="SUPFAM" id="SSF69318">
    <property type="entry name" value="Integrin alpha N-terminal domain"/>
    <property type="match status" value="1"/>
</dbReference>
<comment type="caution">
    <text evidence="3">The sequence shown here is derived from an EMBL/GenBank/DDBJ whole genome shotgun (WGS) entry which is preliminary data.</text>
</comment>
<dbReference type="EMBL" id="BAAABY010000026">
    <property type="protein sequence ID" value="GAA0468361.1"/>
    <property type="molecule type" value="Genomic_DNA"/>
</dbReference>